<keyword evidence="2 6" id="KW-0812">Transmembrane</keyword>
<evidence type="ECO:0000313" key="8">
    <source>
        <dbReference type="Proteomes" id="UP000694387"/>
    </source>
</evidence>
<reference evidence="7" key="2">
    <citation type="submission" date="2025-08" db="UniProtKB">
        <authorList>
            <consortium name="Ensembl"/>
        </authorList>
    </citation>
    <scope>IDENTIFICATION</scope>
</reference>
<accession>A0A9L0JHB9</accession>
<dbReference type="InterPro" id="IPR052304">
    <property type="entry name" value="PTTG1IP"/>
</dbReference>
<evidence type="ECO:0000313" key="7">
    <source>
        <dbReference type="Ensembl" id="ENSEASP00005052731.1"/>
    </source>
</evidence>
<evidence type="ECO:0000256" key="1">
    <source>
        <dbReference type="ARBA" id="ARBA00004479"/>
    </source>
</evidence>
<evidence type="ECO:0000256" key="5">
    <source>
        <dbReference type="ARBA" id="ARBA00023136"/>
    </source>
</evidence>
<keyword evidence="5 6" id="KW-0472">Membrane</keyword>
<dbReference type="GO" id="GO:0006606">
    <property type="term" value="P:protein import into nucleus"/>
    <property type="evidence" value="ECO:0007669"/>
    <property type="project" value="TreeGrafter"/>
</dbReference>
<dbReference type="Ensembl" id="ENSEAST00005043976.1">
    <property type="protein sequence ID" value="ENSEASP00005052731.1"/>
    <property type="gene ID" value="ENSEASG00005031786.1"/>
</dbReference>
<dbReference type="GO" id="GO:0005634">
    <property type="term" value="C:nucleus"/>
    <property type="evidence" value="ECO:0007669"/>
    <property type="project" value="TreeGrafter"/>
</dbReference>
<dbReference type="GO" id="GO:0005737">
    <property type="term" value="C:cytoplasm"/>
    <property type="evidence" value="ECO:0007669"/>
    <property type="project" value="TreeGrafter"/>
</dbReference>
<evidence type="ECO:0000256" key="3">
    <source>
        <dbReference type="ARBA" id="ARBA00022729"/>
    </source>
</evidence>
<comment type="subcellular location">
    <subcellularLocation>
        <location evidence="1">Membrane</location>
        <topology evidence="1">Single-pass type I membrane protein</topology>
    </subcellularLocation>
</comment>
<keyword evidence="4 6" id="KW-1133">Transmembrane helix</keyword>
<dbReference type="PANTHER" id="PTHR15191">
    <property type="entry name" value="PROTEIN CBG20567"/>
    <property type="match status" value="1"/>
</dbReference>
<dbReference type="Proteomes" id="UP000694387">
    <property type="component" value="Chromosome 1"/>
</dbReference>
<dbReference type="PANTHER" id="PTHR15191:SF14">
    <property type="entry name" value="PITUITARY TUMOR-TRANSFORMING GENE 1 PROTEIN-INTERACTING PROTEIN"/>
    <property type="match status" value="1"/>
</dbReference>
<evidence type="ECO:0000256" key="6">
    <source>
        <dbReference type="SAM" id="Phobius"/>
    </source>
</evidence>
<dbReference type="AlphaFoldDB" id="A0A9L0JHB9"/>
<sequence length="155" mass="18047">MCWLRALGQILLPVFLSLFLIQLLISFSENGFSQISSYTAKQRTKSVDDACAVRKNCQKCTEDNKCFWCSADRTCKKFCFPFFGCQLSSVYWLNCRVDFFGFMMLLLIVILTTAFVWTCCIYHHYLQDLNRTQVFIAGRRRVICVHRGNTPAFDE</sequence>
<reference evidence="7" key="3">
    <citation type="submission" date="2025-09" db="UniProtKB">
        <authorList>
            <consortium name="Ensembl"/>
        </authorList>
    </citation>
    <scope>IDENTIFICATION</scope>
</reference>
<dbReference type="GO" id="GO:0016020">
    <property type="term" value="C:membrane"/>
    <property type="evidence" value="ECO:0007669"/>
    <property type="project" value="UniProtKB-SubCell"/>
</dbReference>
<gene>
    <name evidence="7" type="primary">PTTG1IP2</name>
</gene>
<keyword evidence="3" id="KW-0732">Signal</keyword>
<reference evidence="7 8" key="1">
    <citation type="journal article" date="2020" name="Nat. Commun.">
        <title>Donkey genomes provide new insights into domestication and selection for coat color.</title>
        <authorList>
            <person name="Wang"/>
            <person name="C."/>
            <person name="Li"/>
            <person name="H."/>
            <person name="Guo"/>
            <person name="Y."/>
            <person name="Huang"/>
            <person name="J."/>
            <person name="Sun"/>
            <person name="Y."/>
            <person name="Min"/>
            <person name="J."/>
            <person name="Wang"/>
            <person name="J."/>
            <person name="Fang"/>
            <person name="X."/>
            <person name="Zhao"/>
            <person name="Z."/>
            <person name="Wang"/>
            <person name="S."/>
            <person name="Zhang"/>
            <person name="Y."/>
            <person name="Liu"/>
            <person name="Q."/>
            <person name="Jiang"/>
            <person name="Q."/>
            <person name="Wang"/>
            <person name="X."/>
            <person name="Guo"/>
            <person name="Y."/>
            <person name="Yang"/>
            <person name="C."/>
            <person name="Wang"/>
            <person name="Y."/>
            <person name="Tian"/>
            <person name="F."/>
            <person name="Zhuang"/>
            <person name="G."/>
            <person name="Fan"/>
            <person name="Y."/>
            <person name="Gao"/>
            <person name="Q."/>
            <person name="Li"/>
            <person name="Y."/>
            <person name="Ju"/>
            <person name="Z."/>
            <person name="Li"/>
            <person name="J."/>
            <person name="Li"/>
            <person name="R."/>
            <person name="Hou"/>
            <person name="M."/>
            <person name="Yang"/>
            <person name="G."/>
            <person name="Liu"/>
            <person name="G."/>
            <person name="Liu"/>
            <person name="W."/>
            <person name="Guo"/>
            <person name="J."/>
            <person name="Pan"/>
            <person name="S."/>
            <person name="Fan"/>
            <person name="G."/>
            <person name="Zhang"/>
            <person name="W."/>
            <person name="Zhang"/>
            <person name="R."/>
            <person name="Yu"/>
            <person name="J."/>
            <person name="Zhang"/>
            <person name="X."/>
            <person name="Yin"/>
            <person name="Q."/>
            <person name="Ji"/>
            <person name="C."/>
            <person name="Jin"/>
            <person name="Y."/>
            <person name="Yue"/>
            <person name="G."/>
            <person name="Liu"/>
            <person name="M."/>
            <person name="Xu"/>
            <person name="J."/>
            <person name="Liu"/>
            <person name="S."/>
            <person name="Jordana"/>
            <person name="J."/>
            <person name="Noce"/>
            <person name="A."/>
            <person name="Amills"/>
            <person name="M."/>
            <person name="Wu"/>
            <person name="D.D."/>
            <person name="Li"/>
            <person name="S."/>
            <person name="Zhou"/>
            <person name="X. and Zhong"/>
            <person name="J."/>
        </authorList>
    </citation>
    <scope>NUCLEOTIDE SEQUENCE [LARGE SCALE GENOMIC DNA]</scope>
</reference>
<dbReference type="GeneTree" id="ENSGT00390000004977"/>
<proteinExistence type="predicted"/>
<protein>
    <submittedName>
        <fullName evidence="7">PTTG1IP family member 2</fullName>
    </submittedName>
</protein>
<feature type="transmembrane region" description="Helical" evidence="6">
    <location>
        <begin position="99"/>
        <end position="122"/>
    </location>
</feature>
<keyword evidence="8" id="KW-1185">Reference proteome</keyword>
<evidence type="ECO:0000256" key="2">
    <source>
        <dbReference type="ARBA" id="ARBA00022692"/>
    </source>
</evidence>
<name>A0A9L0JHB9_EQUAS</name>
<organism evidence="7 8">
    <name type="scientific">Equus asinus</name>
    <name type="common">Donkey</name>
    <name type="synonym">Equus africanus asinus</name>
    <dbReference type="NCBI Taxonomy" id="9793"/>
    <lineage>
        <taxon>Eukaryota</taxon>
        <taxon>Metazoa</taxon>
        <taxon>Chordata</taxon>
        <taxon>Craniata</taxon>
        <taxon>Vertebrata</taxon>
        <taxon>Euteleostomi</taxon>
        <taxon>Mammalia</taxon>
        <taxon>Eutheria</taxon>
        <taxon>Laurasiatheria</taxon>
        <taxon>Perissodactyla</taxon>
        <taxon>Equidae</taxon>
        <taxon>Equus</taxon>
    </lineage>
</organism>
<evidence type="ECO:0000256" key="4">
    <source>
        <dbReference type="ARBA" id="ARBA00022989"/>
    </source>
</evidence>
<feature type="transmembrane region" description="Helical" evidence="6">
    <location>
        <begin position="7"/>
        <end position="27"/>
    </location>
</feature>